<feature type="transmembrane region" description="Helical" evidence="2">
    <location>
        <begin position="60"/>
        <end position="86"/>
    </location>
</feature>
<feature type="transmembrane region" description="Helical" evidence="2">
    <location>
        <begin position="308"/>
        <end position="339"/>
    </location>
</feature>
<proteinExistence type="predicted"/>
<feature type="region of interest" description="Disordered" evidence="1">
    <location>
        <begin position="1"/>
        <end position="34"/>
    </location>
</feature>
<evidence type="ECO:0000256" key="2">
    <source>
        <dbReference type="SAM" id="Phobius"/>
    </source>
</evidence>
<dbReference type="KEGG" id="slx:SLAV_35365"/>
<reference evidence="3 4" key="1">
    <citation type="submission" date="2017-11" db="EMBL/GenBank/DDBJ databases">
        <title>Complete genome sequence of Streptomyces lavendulae subsp. lavendulae CCM 3239 (formerly 'Streptomyces aureofaciens CCM 3239'), the producer of the angucycline-type antibiotic auricin.</title>
        <authorList>
            <person name="Busche T."/>
            <person name="Novakova R."/>
            <person name="Al'Dilaimi A."/>
            <person name="Homerova D."/>
            <person name="Feckova L."/>
            <person name="Rezuchova B."/>
            <person name="Mingyar E."/>
            <person name="Csolleiova D."/>
            <person name="Bekeova C."/>
            <person name="Winkler A."/>
            <person name="Sevcikova B."/>
            <person name="Kalinowski J."/>
            <person name="Kormanec J."/>
            <person name="Ruckert C."/>
        </authorList>
    </citation>
    <scope>NUCLEOTIDE SEQUENCE [LARGE SCALE GENOMIC DNA]</scope>
    <source>
        <strain evidence="3 4">CCM 3239</strain>
    </source>
</reference>
<gene>
    <name evidence="3" type="ORF">SLAV_35365</name>
</gene>
<dbReference type="GeneID" id="49388046"/>
<feature type="compositionally biased region" description="Basic and acidic residues" evidence="1">
    <location>
        <begin position="1"/>
        <end position="11"/>
    </location>
</feature>
<keyword evidence="4" id="KW-1185">Reference proteome</keyword>
<feature type="transmembrane region" description="Helical" evidence="2">
    <location>
        <begin position="262"/>
        <end position="288"/>
    </location>
</feature>
<accession>A0A2K8PSP4</accession>
<keyword evidence="2" id="KW-0812">Transmembrane</keyword>
<evidence type="ECO:0000313" key="4">
    <source>
        <dbReference type="Proteomes" id="UP000231791"/>
    </source>
</evidence>
<feature type="transmembrane region" description="Helical" evidence="2">
    <location>
        <begin position="165"/>
        <end position="191"/>
    </location>
</feature>
<keyword evidence="2" id="KW-1133">Transmembrane helix</keyword>
<organism evidence="3 4">
    <name type="scientific">Streptomyces lavendulae subsp. lavendulae</name>
    <dbReference type="NCBI Taxonomy" id="58340"/>
    <lineage>
        <taxon>Bacteria</taxon>
        <taxon>Bacillati</taxon>
        <taxon>Actinomycetota</taxon>
        <taxon>Actinomycetes</taxon>
        <taxon>Kitasatosporales</taxon>
        <taxon>Streptomycetaceae</taxon>
        <taxon>Streptomyces</taxon>
    </lineage>
</organism>
<dbReference type="AlphaFoldDB" id="A0A2K8PSP4"/>
<evidence type="ECO:0000313" key="3">
    <source>
        <dbReference type="EMBL" id="ATZ28843.1"/>
    </source>
</evidence>
<evidence type="ECO:0000256" key="1">
    <source>
        <dbReference type="SAM" id="MobiDB-lite"/>
    </source>
</evidence>
<protein>
    <submittedName>
        <fullName evidence="3">Uncharacterized protein</fullName>
    </submittedName>
</protein>
<sequence length="367" mass="38842">MSHNTGWEHHHPQQPAPQWGGGWAPPPPPPQPGVVPLRPLGVGDLLGGAFSAFRRYWKPLAGVILGVQGIGILLVAVAIGVAALSVDTHFAEVFDPAPGERPTGADVMALLVYFVPALVLMLVTMALGMAMIAALCPAVIQEAVLGRPTTFRAMWRRCWSRMPSVLGVVLLVGLIAGGPVIVLYVVCFPLVFMASDGSGPPAAVFLMFLGVLLWIPVSVWLAVRFSLAPAVAVCEGLGPVASLRRSTRLVSGGWWRVFGVSLLAYLLSAAVGYIIQLPFTFLGMFALFPSMLAAGDEASDATVLIVGIVVYALCVLLGIVISGVFQFGFPQLVVSLLYVDQRMRKENLAEGLIAEVHAPTVPVPGQV</sequence>
<dbReference type="OrthoDB" id="121140at2"/>
<dbReference type="RefSeq" id="WP_158740676.1">
    <property type="nucleotide sequence ID" value="NZ_CP024985.1"/>
</dbReference>
<dbReference type="EMBL" id="CP024985">
    <property type="protein sequence ID" value="ATZ28843.1"/>
    <property type="molecule type" value="Genomic_DNA"/>
</dbReference>
<keyword evidence="2" id="KW-0472">Membrane</keyword>
<feature type="transmembrane region" description="Helical" evidence="2">
    <location>
        <begin position="203"/>
        <end position="223"/>
    </location>
</feature>
<feature type="transmembrane region" description="Helical" evidence="2">
    <location>
        <begin position="111"/>
        <end position="144"/>
    </location>
</feature>
<dbReference type="Proteomes" id="UP000231791">
    <property type="component" value="Chromosome"/>
</dbReference>
<feature type="compositionally biased region" description="Pro residues" evidence="1">
    <location>
        <begin position="24"/>
        <end position="33"/>
    </location>
</feature>
<name>A0A2K8PSP4_STRLA</name>